<dbReference type="STRING" id="35608.A0A2U1MM57"/>
<sequence length="352" mass="39668">MTTAAAPPTYSTTLSFTYNNVNERSAPDDSQVVFQIPVSSSGVVVLTVVFRIVTFVDVAGTSASQVGHGRLGEHWNMQPGPPDEYRAYSHVTVYVDIVMPVFGRLCPEYGADPRFLLLYIYDTDREVDNRLCPEYGADPRFLLLYIYDTDREVDNRLNHFRDGGTTNLRRDIVEGLIHVLDEHNALVQLFRTARDKLQEADVPEFKVRLYGVVGSAQHELPTADCIGAIVFEDGPQTESEFDIVIESHSGELERVNKLHPCYMAFQLPLLFIFGEQSYHTGLRLLDVCGADTDKDKRKTYLSRKSFRASLDHYTKALEIEMIIEALLVESVNILIENHKTRGCQNANGKEVG</sequence>
<protein>
    <recommendedName>
        <fullName evidence="3">Helitron helicase-like domain-containing protein</fullName>
    </recommendedName>
</protein>
<dbReference type="OrthoDB" id="3366231at2759"/>
<evidence type="ECO:0000313" key="2">
    <source>
        <dbReference type="Proteomes" id="UP000245207"/>
    </source>
</evidence>
<keyword evidence="2" id="KW-1185">Reference proteome</keyword>
<gene>
    <name evidence="1" type="ORF">CTI12_AA262240</name>
</gene>
<dbReference type="Proteomes" id="UP000245207">
    <property type="component" value="Unassembled WGS sequence"/>
</dbReference>
<dbReference type="PANTHER" id="PTHR45786">
    <property type="entry name" value="DNA BINDING PROTEIN-LIKE"/>
    <property type="match status" value="1"/>
</dbReference>
<proteinExistence type="predicted"/>
<dbReference type="EMBL" id="PKPP01004888">
    <property type="protein sequence ID" value="PWA62338.1"/>
    <property type="molecule type" value="Genomic_DNA"/>
</dbReference>
<evidence type="ECO:0008006" key="3">
    <source>
        <dbReference type="Google" id="ProtNLM"/>
    </source>
</evidence>
<comment type="caution">
    <text evidence="1">The sequence shown here is derived from an EMBL/GenBank/DDBJ whole genome shotgun (WGS) entry which is preliminary data.</text>
</comment>
<organism evidence="1 2">
    <name type="scientific">Artemisia annua</name>
    <name type="common">Sweet wormwood</name>
    <dbReference type="NCBI Taxonomy" id="35608"/>
    <lineage>
        <taxon>Eukaryota</taxon>
        <taxon>Viridiplantae</taxon>
        <taxon>Streptophyta</taxon>
        <taxon>Embryophyta</taxon>
        <taxon>Tracheophyta</taxon>
        <taxon>Spermatophyta</taxon>
        <taxon>Magnoliopsida</taxon>
        <taxon>eudicotyledons</taxon>
        <taxon>Gunneridae</taxon>
        <taxon>Pentapetalae</taxon>
        <taxon>asterids</taxon>
        <taxon>campanulids</taxon>
        <taxon>Asterales</taxon>
        <taxon>Asteraceae</taxon>
        <taxon>Asteroideae</taxon>
        <taxon>Anthemideae</taxon>
        <taxon>Artemisiinae</taxon>
        <taxon>Artemisia</taxon>
    </lineage>
</organism>
<reference evidence="1 2" key="1">
    <citation type="journal article" date="2018" name="Mol. Plant">
        <title>The genome of Artemisia annua provides insight into the evolution of Asteraceae family and artemisinin biosynthesis.</title>
        <authorList>
            <person name="Shen Q."/>
            <person name="Zhang L."/>
            <person name="Liao Z."/>
            <person name="Wang S."/>
            <person name="Yan T."/>
            <person name="Shi P."/>
            <person name="Liu M."/>
            <person name="Fu X."/>
            <person name="Pan Q."/>
            <person name="Wang Y."/>
            <person name="Lv Z."/>
            <person name="Lu X."/>
            <person name="Zhang F."/>
            <person name="Jiang W."/>
            <person name="Ma Y."/>
            <person name="Chen M."/>
            <person name="Hao X."/>
            <person name="Li L."/>
            <person name="Tang Y."/>
            <person name="Lv G."/>
            <person name="Zhou Y."/>
            <person name="Sun X."/>
            <person name="Brodelius P.E."/>
            <person name="Rose J.K.C."/>
            <person name="Tang K."/>
        </authorList>
    </citation>
    <scope>NUCLEOTIDE SEQUENCE [LARGE SCALE GENOMIC DNA]</scope>
    <source>
        <strain evidence="2">cv. Huhao1</strain>
        <tissue evidence="1">Leaf</tissue>
    </source>
</reference>
<accession>A0A2U1MM57</accession>
<dbReference type="AlphaFoldDB" id="A0A2U1MM57"/>
<name>A0A2U1MM57_ARTAN</name>
<dbReference type="PANTHER" id="PTHR45786:SF74">
    <property type="entry name" value="ATP-DEPENDENT DNA HELICASE"/>
    <property type="match status" value="1"/>
</dbReference>
<evidence type="ECO:0000313" key="1">
    <source>
        <dbReference type="EMBL" id="PWA62338.1"/>
    </source>
</evidence>